<evidence type="ECO:0000259" key="9">
    <source>
        <dbReference type="Pfam" id="PF25917"/>
    </source>
</evidence>
<dbReference type="AlphaFoldDB" id="I4C6Y6"/>
<evidence type="ECO:0000313" key="12">
    <source>
        <dbReference type="EMBL" id="AFM25327.1"/>
    </source>
</evidence>
<gene>
    <name evidence="12" type="ordered locus">Desti_2648</name>
</gene>
<dbReference type="InterPro" id="IPR058626">
    <property type="entry name" value="MdtA-like_b-barrel"/>
</dbReference>
<protein>
    <submittedName>
        <fullName evidence="12">RND family efflux transporter, MFP subunit</fullName>
    </submittedName>
</protein>
<dbReference type="InterPro" id="IPR058627">
    <property type="entry name" value="MdtA-like_C"/>
</dbReference>
<dbReference type="Pfam" id="PF25876">
    <property type="entry name" value="HH_MFP_RND"/>
    <property type="match status" value="1"/>
</dbReference>
<dbReference type="Pfam" id="PF25967">
    <property type="entry name" value="RND-MFP_C"/>
    <property type="match status" value="1"/>
</dbReference>
<dbReference type="eggNOG" id="COG0845">
    <property type="taxonomic scope" value="Bacteria"/>
</dbReference>
<dbReference type="GO" id="GO:0015562">
    <property type="term" value="F:efflux transmembrane transporter activity"/>
    <property type="evidence" value="ECO:0007669"/>
    <property type="project" value="TreeGrafter"/>
</dbReference>
<dbReference type="NCBIfam" id="TIGR01730">
    <property type="entry name" value="RND_mfp"/>
    <property type="match status" value="1"/>
</dbReference>
<keyword evidence="4" id="KW-1003">Cell membrane</keyword>
<dbReference type="SUPFAM" id="SSF111369">
    <property type="entry name" value="HlyD-like secretion proteins"/>
    <property type="match status" value="1"/>
</dbReference>
<dbReference type="GO" id="GO:0030313">
    <property type="term" value="C:cell envelope"/>
    <property type="evidence" value="ECO:0007669"/>
    <property type="project" value="UniProtKB-SubCell"/>
</dbReference>
<feature type="domain" description="Multidrug resistance protein MdtA-like alpha-helical hairpin" evidence="8">
    <location>
        <begin position="110"/>
        <end position="177"/>
    </location>
</feature>
<dbReference type="Gene3D" id="2.40.420.20">
    <property type="match status" value="1"/>
</dbReference>
<dbReference type="GO" id="GO:1990281">
    <property type="term" value="C:efflux pump complex"/>
    <property type="evidence" value="ECO:0007669"/>
    <property type="project" value="TreeGrafter"/>
</dbReference>
<dbReference type="Gene3D" id="2.40.30.170">
    <property type="match status" value="1"/>
</dbReference>
<feature type="signal peptide" evidence="7">
    <location>
        <begin position="1"/>
        <end position="29"/>
    </location>
</feature>
<dbReference type="Gene3D" id="2.40.50.100">
    <property type="match status" value="1"/>
</dbReference>
<name>I4C6Y6_DESTA</name>
<dbReference type="STRING" id="706587.Desti_2648"/>
<feature type="chain" id="PRO_5003687571" evidence="7">
    <location>
        <begin position="30"/>
        <end position="391"/>
    </location>
</feature>
<dbReference type="EMBL" id="CP003360">
    <property type="protein sequence ID" value="AFM25327.1"/>
    <property type="molecule type" value="Genomic_DNA"/>
</dbReference>
<accession>I4C6Y6</accession>
<dbReference type="InterPro" id="IPR058624">
    <property type="entry name" value="MdtA-like_HH"/>
</dbReference>
<dbReference type="Proteomes" id="UP000006055">
    <property type="component" value="Chromosome"/>
</dbReference>
<comment type="subcellular location">
    <subcellularLocation>
        <location evidence="1">Cell membrane</location>
    </subcellularLocation>
</comment>
<evidence type="ECO:0000259" key="8">
    <source>
        <dbReference type="Pfam" id="PF25876"/>
    </source>
</evidence>
<evidence type="ECO:0000256" key="3">
    <source>
        <dbReference type="ARBA" id="ARBA00022448"/>
    </source>
</evidence>
<evidence type="ECO:0000256" key="4">
    <source>
        <dbReference type="ARBA" id="ARBA00022475"/>
    </source>
</evidence>
<dbReference type="KEGG" id="dti:Desti_2648"/>
<keyword evidence="5" id="KW-0997">Cell inner membrane</keyword>
<evidence type="ECO:0000259" key="11">
    <source>
        <dbReference type="Pfam" id="PF25967"/>
    </source>
</evidence>
<organism evidence="12 13">
    <name type="scientific">Desulfomonile tiedjei (strain ATCC 49306 / DSM 6799 / DCB-1)</name>
    <dbReference type="NCBI Taxonomy" id="706587"/>
    <lineage>
        <taxon>Bacteria</taxon>
        <taxon>Pseudomonadati</taxon>
        <taxon>Thermodesulfobacteriota</taxon>
        <taxon>Desulfomonilia</taxon>
        <taxon>Desulfomonilales</taxon>
        <taxon>Desulfomonilaceae</taxon>
        <taxon>Desulfomonile</taxon>
    </lineage>
</organism>
<comment type="similarity">
    <text evidence="2">Belongs to the membrane fusion protein (MFP) (TC 8.A.1) family.</text>
</comment>
<keyword evidence="13" id="KW-1185">Reference proteome</keyword>
<reference evidence="13" key="1">
    <citation type="submission" date="2012-06" db="EMBL/GenBank/DDBJ databases">
        <title>Complete sequence of chromosome of Desulfomonile tiedjei DSM 6799.</title>
        <authorList>
            <person name="Lucas S."/>
            <person name="Copeland A."/>
            <person name="Lapidus A."/>
            <person name="Glavina del Rio T."/>
            <person name="Dalin E."/>
            <person name="Tice H."/>
            <person name="Bruce D."/>
            <person name="Goodwin L."/>
            <person name="Pitluck S."/>
            <person name="Peters L."/>
            <person name="Ovchinnikova G."/>
            <person name="Zeytun A."/>
            <person name="Lu M."/>
            <person name="Kyrpides N."/>
            <person name="Mavromatis K."/>
            <person name="Ivanova N."/>
            <person name="Brettin T."/>
            <person name="Detter J.C."/>
            <person name="Han C."/>
            <person name="Larimer F."/>
            <person name="Land M."/>
            <person name="Hauser L."/>
            <person name="Markowitz V."/>
            <person name="Cheng J.-F."/>
            <person name="Hugenholtz P."/>
            <person name="Woyke T."/>
            <person name="Wu D."/>
            <person name="Spring S."/>
            <person name="Schroeder M."/>
            <person name="Brambilla E."/>
            <person name="Klenk H.-P."/>
            <person name="Eisen J.A."/>
        </authorList>
    </citation>
    <scope>NUCLEOTIDE SEQUENCE [LARGE SCALE GENOMIC DNA]</scope>
    <source>
        <strain evidence="13">ATCC 49306 / DSM 6799 / DCB-1</strain>
    </source>
</reference>
<feature type="domain" description="Multidrug resistance protein MdtA-like beta-barrel" evidence="10">
    <location>
        <begin position="214"/>
        <end position="295"/>
    </location>
</feature>
<evidence type="ECO:0000256" key="1">
    <source>
        <dbReference type="ARBA" id="ARBA00004236"/>
    </source>
</evidence>
<keyword evidence="6" id="KW-0472">Membrane</keyword>
<dbReference type="FunFam" id="2.40.420.20:FF:000001">
    <property type="entry name" value="Efflux RND transporter periplasmic adaptor subunit"/>
    <property type="match status" value="1"/>
</dbReference>
<evidence type="ECO:0000256" key="6">
    <source>
        <dbReference type="ARBA" id="ARBA00023136"/>
    </source>
</evidence>
<evidence type="ECO:0000259" key="10">
    <source>
        <dbReference type="Pfam" id="PF25944"/>
    </source>
</evidence>
<evidence type="ECO:0000313" key="13">
    <source>
        <dbReference type="Proteomes" id="UP000006055"/>
    </source>
</evidence>
<evidence type="ECO:0000256" key="2">
    <source>
        <dbReference type="ARBA" id="ARBA00009477"/>
    </source>
</evidence>
<sequence length="391" mass="43464">MNPKGLKEIRLLCRLVLLLSLCSSFSACSRSDMQAHKEPPPVPVSIAETVQQDTPFFLDAIGNVAALNTVDVKSRVTGELIRSFFKAGDYLTAGQEMFTIDPAPFEAKVKEAQAKLNQSRVQYEQARREYARFQVLYSEKAVSQEQLETKQVDMNSKLYQMELIQAELETARLNLGYCFIKCPLDGESGEIFIDNFNIVNANQDRLVTLKQIKPIKVKFSVPGKYLDQLRKYHAEGNVTVYVSGTSTEDLTAGRLTLIDNAINLKTGMIPLEATFENTDGKLWPGQFVRVRLELTVSKNAILVPQRSVNEGPQGQYVWVMNSDSTVAIKPVKIDRRNGEMVVLAGGLGAGERVITDGQLLLRPGAKVLVRSETQLKQVEKTPNMKTSESGS</sequence>
<evidence type="ECO:0000256" key="5">
    <source>
        <dbReference type="ARBA" id="ARBA00022519"/>
    </source>
</evidence>
<dbReference type="RefSeq" id="WP_014810468.1">
    <property type="nucleotide sequence ID" value="NC_018025.1"/>
</dbReference>
<dbReference type="OrthoDB" id="9772050at2"/>
<dbReference type="InterPro" id="IPR006143">
    <property type="entry name" value="RND_pump_MFP"/>
</dbReference>
<keyword evidence="3" id="KW-0813">Transport</keyword>
<dbReference type="Pfam" id="PF25944">
    <property type="entry name" value="Beta-barrel_RND"/>
    <property type="match status" value="1"/>
</dbReference>
<feature type="domain" description="Multidrug resistance protein MdtA-like C-terminal permuted SH3" evidence="11">
    <location>
        <begin position="299"/>
        <end position="357"/>
    </location>
</feature>
<dbReference type="Gene3D" id="1.10.287.470">
    <property type="entry name" value="Helix hairpin bin"/>
    <property type="match status" value="1"/>
</dbReference>
<keyword evidence="7" id="KW-0732">Signal</keyword>
<dbReference type="PROSITE" id="PS51257">
    <property type="entry name" value="PROKAR_LIPOPROTEIN"/>
    <property type="match status" value="1"/>
</dbReference>
<evidence type="ECO:0000256" key="7">
    <source>
        <dbReference type="SAM" id="SignalP"/>
    </source>
</evidence>
<feature type="domain" description="Multidrug resistance protein MdtA-like barrel-sandwich hybrid" evidence="9">
    <location>
        <begin position="68"/>
        <end position="205"/>
    </location>
</feature>
<dbReference type="PANTHER" id="PTHR30469">
    <property type="entry name" value="MULTIDRUG RESISTANCE PROTEIN MDTA"/>
    <property type="match status" value="1"/>
</dbReference>
<dbReference type="PANTHER" id="PTHR30469:SF36">
    <property type="entry name" value="BLL3903 PROTEIN"/>
    <property type="match status" value="1"/>
</dbReference>
<proteinExistence type="inferred from homology"/>
<dbReference type="HOGENOM" id="CLU_018816_2_0_7"/>
<dbReference type="InterPro" id="IPR058625">
    <property type="entry name" value="MdtA-like_BSH"/>
</dbReference>
<dbReference type="Pfam" id="PF25917">
    <property type="entry name" value="BSH_RND"/>
    <property type="match status" value="1"/>
</dbReference>